<dbReference type="FunFam" id="2.40.420.20:FF:000001">
    <property type="entry name" value="Efflux RND transporter periplasmic adaptor subunit"/>
    <property type="match status" value="1"/>
</dbReference>
<feature type="signal peptide" evidence="4">
    <location>
        <begin position="1"/>
        <end position="21"/>
    </location>
</feature>
<comment type="subcellular location">
    <subcellularLocation>
        <location evidence="1">Cell envelope</location>
    </subcellularLocation>
</comment>
<evidence type="ECO:0000256" key="2">
    <source>
        <dbReference type="ARBA" id="ARBA00009477"/>
    </source>
</evidence>
<dbReference type="GO" id="GO:0046677">
    <property type="term" value="P:response to antibiotic"/>
    <property type="evidence" value="ECO:0007669"/>
    <property type="project" value="TreeGrafter"/>
</dbReference>
<gene>
    <name evidence="9" type="ORF">SAMN05444159_3375</name>
</gene>
<dbReference type="InterPro" id="IPR058624">
    <property type="entry name" value="MdtA-like_HH"/>
</dbReference>
<dbReference type="Gene3D" id="2.40.30.170">
    <property type="match status" value="1"/>
</dbReference>
<dbReference type="InterPro" id="IPR058626">
    <property type="entry name" value="MdtA-like_b-barrel"/>
</dbReference>
<dbReference type="Pfam" id="PF25944">
    <property type="entry name" value="Beta-barrel_RND"/>
    <property type="match status" value="1"/>
</dbReference>
<feature type="coiled-coil region" evidence="3">
    <location>
        <begin position="116"/>
        <end position="181"/>
    </location>
</feature>
<evidence type="ECO:0000259" key="6">
    <source>
        <dbReference type="Pfam" id="PF25917"/>
    </source>
</evidence>
<evidence type="ECO:0000259" key="5">
    <source>
        <dbReference type="Pfam" id="PF25876"/>
    </source>
</evidence>
<dbReference type="Pfam" id="PF25967">
    <property type="entry name" value="RND-MFP_C"/>
    <property type="match status" value="1"/>
</dbReference>
<dbReference type="OrthoDB" id="9816569at2"/>
<keyword evidence="4" id="KW-0732">Signal</keyword>
<dbReference type="Gene3D" id="2.40.50.100">
    <property type="match status" value="1"/>
</dbReference>
<dbReference type="Pfam" id="PF25917">
    <property type="entry name" value="BSH_RND"/>
    <property type="match status" value="1"/>
</dbReference>
<sequence>MKPSCSPACITLNGSVGQAAAASRIAFVIFACVALSACEQNSFVPPPPPKVEVAPPVARSITRYLEATGNTAPIKSVDLVARVQGFLQSINYQDGTFVKEGTTLFTIEPDTYKLKLEQAQAAEAGAQASMKQADADFKRQSDLVARQAVSQATLDTSTSNRDNAQANLQQAQVNTRIAEVNFGYTKVVGPFDGIVSAHLISVGELVGASSPTQLATIVALDPIYVNFNVNEQDVLRIRADALRRGLTSDDLKQVAIEVGLQTETGYPHKGKLDYAAPTVNQSTGTLAVRGLLPNPDRVLLPGYYVRVRVPLVQQHDALLVPDVALGSDQAGRYVLVVNGDNVVEQRKVQTGPVEGDLRVIESGLKADDRVVIAGLLRAIPGQKVDPQVQKAEAAPAAAK</sequence>
<dbReference type="InterPro" id="IPR058627">
    <property type="entry name" value="MdtA-like_C"/>
</dbReference>
<feature type="domain" description="Multidrug resistance protein MdtA-like C-terminal permuted SH3" evidence="8">
    <location>
        <begin position="316"/>
        <end position="375"/>
    </location>
</feature>
<dbReference type="SUPFAM" id="SSF111369">
    <property type="entry name" value="HlyD-like secretion proteins"/>
    <property type="match status" value="1"/>
</dbReference>
<dbReference type="AlphaFoldDB" id="A0A1M6SVJ0"/>
<dbReference type="GO" id="GO:0005886">
    <property type="term" value="C:plasma membrane"/>
    <property type="evidence" value="ECO:0007669"/>
    <property type="project" value="TreeGrafter"/>
</dbReference>
<dbReference type="Gene3D" id="2.40.420.20">
    <property type="match status" value="1"/>
</dbReference>
<dbReference type="EMBL" id="LT670844">
    <property type="protein sequence ID" value="SHK48598.1"/>
    <property type="molecule type" value="Genomic_DNA"/>
</dbReference>
<protein>
    <submittedName>
        <fullName evidence="9">RND family efflux transporter, MFP subunit</fullName>
    </submittedName>
</protein>
<evidence type="ECO:0000313" key="10">
    <source>
        <dbReference type="Proteomes" id="UP000189935"/>
    </source>
</evidence>
<evidence type="ECO:0000259" key="8">
    <source>
        <dbReference type="Pfam" id="PF25967"/>
    </source>
</evidence>
<accession>A0A1M6SVJ0</accession>
<dbReference type="PANTHER" id="PTHR30158">
    <property type="entry name" value="ACRA/E-RELATED COMPONENT OF DRUG EFFLUX TRANSPORTER"/>
    <property type="match status" value="1"/>
</dbReference>
<organism evidence="9 10">
    <name type="scientific">Bradyrhizobium lablabi</name>
    <dbReference type="NCBI Taxonomy" id="722472"/>
    <lineage>
        <taxon>Bacteria</taxon>
        <taxon>Pseudomonadati</taxon>
        <taxon>Pseudomonadota</taxon>
        <taxon>Alphaproteobacteria</taxon>
        <taxon>Hyphomicrobiales</taxon>
        <taxon>Nitrobacteraceae</taxon>
        <taxon>Bradyrhizobium</taxon>
    </lineage>
</organism>
<evidence type="ECO:0000256" key="4">
    <source>
        <dbReference type="SAM" id="SignalP"/>
    </source>
</evidence>
<evidence type="ECO:0000313" key="9">
    <source>
        <dbReference type="EMBL" id="SHK48598.1"/>
    </source>
</evidence>
<evidence type="ECO:0000259" key="7">
    <source>
        <dbReference type="Pfam" id="PF25944"/>
    </source>
</evidence>
<feature type="domain" description="Multidrug resistance protein MdtA-like alpha-helical hairpin" evidence="5">
    <location>
        <begin position="116"/>
        <end position="185"/>
    </location>
</feature>
<evidence type="ECO:0000256" key="3">
    <source>
        <dbReference type="SAM" id="Coils"/>
    </source>
</evidence>
<dbReference type="InterPro" id="IPR006143">
    <property type="entry name" value="RND_pump_MFP"/>
</dbReference>
<dbReference type="NCBIfam" id="TIGR01730">
    <property type="entry name" value="RND_mfp"/>
    <property type="match status" value="1"/>
</dbReference>
<dbReference type="PANTHER" id="PTHR30158:SF24">
    <property type="entry name" value="HLYD FAMILY SECRETION PROTEIN"/>
    <property type="match status" value="1"/>
</dbReference>
<dbReference type="GO" id="GO:0022857">
    <property type="term" value="F:transmembrane transporter activity"/>
    <property type="evidence" value="ECO:0007669"/>
    <property type="project" value="InterPro"/>
</dbReference>
<keyword evidence="3" id="KW-0175">Coiled coil</keyword>
<feature type="domain" description="Multidrug resistance protein MdtA-like barrel-sandwich hybrid" evidence="6">
    <location>
        <begin position="76"/>
        <end position="217"/>
    </location>
</feature>
<feature type="domain" description="Multidrug resistance protein MdtA-like beta-barrel" evidence="7">
    <location>
        <begin position="222"/>
        <end position="309"/>
    </location>
</feature>
<dbReference type="Proteomes" id="UP000189935">
    <property type="component" value="Chromosome I"/>
</dbReference>
<comment type="similarity">
    <text evidence="2">Belongs to the membrane fusion protein (MFP) (TC 8.A.1) family.</text>
</comment>
<dbReference type="Gene3D" id="1.10.287.470">
    <property type="entry name" value="Helix hairpin bin"/>
    <property type="match status" value="1"/>
</dbReference>
<dbReference type="InterPro" id="IPR058625">
    <property type="entry name" value="MdtA-like_BSH"/>
</dbReference>
<dbReference type="Pfam" id="PF25876">
    <property type="entry name" value="HH_MFP_RND"/>
    <property type="match status" value="1"/>
</dbReference>
<proteinExistence type="inferred from homology"/>
<reference evidence="9 10" key="1">
    <citation type="submission" date="2016-11" db="EMBL/GenBank/DDBJ databases">
        <authorList>
            <person name="Jaros S."/>
            <person name="Januszkiewicz K."/>
            <person name="Wedrychowicz H."/>
        </authorList>
    </citation>
    <scope>NUCLEOTIDE SEQUENCE [LARGE SCALE GENOMIC DNA]</scope>
    <source>
        <strain evidence="9 10">GAS499</strain>
    </source>
</reference>
<dbReference type="GO" id="GO:0030313">
    <property type="term" value="C:cell envelope"/>
    <property type="evidence" value="ECO:0007669"/>
    <property type="project" value="UniProtKB-SubCell"/>
</dbReference>
<evidence type="ECO:0000256" key="1">
    <source>
        <dbReference type="ARBA" id="ARBA00004196"/>
    </source>
</evidence>
<name>A0A1M6SVJ0_9BRAD</name>
<feature type="chain" id="PRO_5012341804" evidence="4">
    <location>
        <begin position="22"/>
        <end position="399"/>
    </location>
</feature>